<protein>
    <submittedName>
        <fullName evidence="1">Uncharacterized protein</fullName>
    </submittedName>
</protein>
<accession>A0A0A9CN30</accession>
<reference evidence="1" key="1">
    <citation type="submission" date="2014-09" db="EMBL/GenBank/DDBJ databases">
        <authorList>
            <person name="Magalhaes I.L.F."/>
            <person name="Oliveira U."/>
            <person name="Santos F.R."/>
            <person name="Vidigal T.H.D.A."/>
            <person name="Brescovit A.D."/>
            <person name="Santos A.J."/>
        </authorList>
    </citation>
    <scope>NUCLEOTIDE SEQUENCE</scope>
    <source>
        <tissue evidence="1">Shoot tissue taken approximately 20 cm above the soil surface</tissue>
    </source>
</reference>
<reference evidence="1" key="2">
    <citation type="journal article" date="2015" name="Data Brief">
        <title>Shoot transcriptome of the giant reed, Arundo donax.</title>
        <authorList>
            <person name="Barrero R.A."/>
            <person name="Guerrero F.D."/>
            <person name="Moolhuijzen P."/>
            <person name="Goolsby J.A."/>
            <person name="Tidwell J."/>
            <person name="Bellgard S.E."/>
            <person name="Bellgard M.I."/>
        </authorList>
    </citation>
    <scope>NUCLEOTIDE SEQUENCE</scope>
    <source>
        <tissue evidence="1">Shoot tissue taken approximately 20 cm above the soil surface</tissue>
    </source>
</reference>
<sequence length="67" mass="8038">MISKIHQKYHQKMKFLYQWISCPTNRGNNWSSGWQISRNCALAHLQNPDMGRCIRGILCLLWRYLKT</sequence>
<dbReference type="EMBL" id="GBRH01222037">
    <property type="protein sequence ID" value="JAD75858.1"/>
    <property type="molecule type" value="Transcribed_RNA"/>
</dbReference>
<dbReference type="AlphaFoldDB" id="A0A0A9CN30"/>
<organism evidence="1">
    <name type="scientific">Arundo donax</name>
    <name type="common">Giant reed</name>
    <name type="synonym">Donax arundinaceus</name>
    <dbReference type="NCBI Taxonomy" id="35708"/>
    <lineage>
        <taxon>Eukaryota</taxon>
        <taxon>Viridiplantae</taxon>
        <taxon>Streptophyta</taxon>
        <taxon>Embryophyta</taxon>
        <taxon>Tracheophyta</taxon>
        <taxon>Spermatophyta</taxon>
        <taxon>Magnoliopsida</taxon>
        <taxon>Liliopsida</taxon>
        <taxon>Poales</taxon>
        <taxon>Poaceae</taxon>
        <taxon>PACMAD clade</taxon>
        <taxon>Arundinoideae</taxon>
        <taxon>Arundineae</taxon>
        <taxon>Arundo</taxon>
    </lineage>
</organism>
<proteinExistence type="predicted"/>
<evidence type="ECO:0000313" key="1">
    <source>
        <dbReference type="EMBL" id="JAD75858.1"/>
    </source>
</evidence>
<name>A0A0A9CN30_ARUDO</name>